<proteinExistence type="predicted"/>
<reference evidence="2 3" key="1">
    <citation type="submission" date="2023-07" db="EMBL/GenBank/DDBJ databases">
        <title>Comparative genomics of wheat-associated soil bacteria to identify genetic determinants of phenazine resistance.</title>
        <authorList>
            <person name="Mouncey N."/>
        </authorList>
    </citation>
    <scope>NUCLEOTIDE SEQUENCE [LARGE SCALE GENOMIC DNA]</scope>
    <source>
        <strain evidence="2 3">W4I19-2</strain>
    </source>
</reference>
<organism evidence="2 3">
    <name type="scientific">Streptomyces achromogenes</name>
    <dbReference type="NCBI Taxonomy" id="67255"/>
    <lineage>
        <taxon>Bacteria</taxon>
        <taxon>Bacillati</taxon>
        <taxon>Actinomycetota</taxon>
        <taxon>Actinomycetes</taxon>
        <taxon>Kitasatosporales</taxon>
        <taxon>Streptomycetaceae</taxon>
        <taxon>Streptomyces</taxon>
    </lineage>
</organism>
<feature type="region of interest" description="Disordered" evidence="1">
    <location>
        <begin position="1"/>
        <end position="31"/>
    </location>
</feature>
<accession>A0ABU0Q5B6</accession>
<gene>
    <name evidence="2" type="ORF">QFZ56_004814</name>
</gene>
<name>A0ABU0Q5B6_STRAH</name>
<evidence type="ECO:0000313" key="2">
    <source>
        <dbReference type="EMBL" id="MDQ0685851.1"/>
    </source>
</evidence>
<dbReference type="RefSeq" id="WP_307045397.1">
    <property type="nucleotide sequence ID" value="NZ_JAUSYA010000001.1"/>
</dbReference>
<evidence type="ECO:0000256" key="1">
    <source>
        <dbReference type="SAM" id="MobiDB-lite"/>
    </source>
</evidence>
<protein>
    <submittedName>
        <fullName evidence="2">Uncharacterized protein</fullName>
    </submittedName>
</protein>
<keyword evidence="3" id="KW-1185">Reference proteome</keyword>
<evidence type="ECO:0000313" key="3">
    <source>
        <dbReference type="Proteomes" id="UP001243364"/>
    </source>
</evidence>
<dbReference type="EMBL" id="JAUSYA010000001">
    <property type="protein sequence ID" value="MDQ0685851.1"/>
    <property type="molecule type" value="Genomic_DNA"/>
</dbReference>
<comment type="caution">
    <text evidence="2">The sequence shown here is derived from an EMBL/GenBank/DDBJ whole genome shotgun (WGS) entry which is preliminary data.</text>
</comment>
<feature type="compositionally biased region" description="Basic and acidic residues" evidence="1">
    <location>
        <begin position="1"/>
        <end position="14"/>
    </location>
</feature>
<dbReference type="Proteomes" id="UP001243364">
    <property type="component" value="Unassembled WGS sequence"/>
</dbReference>
<sequence>MNVIKRDIRGRPAYEDALDTSPEEARDVRCTRSPRTPIGAEVTLSAAGILAAGRPRTSD</sequence>